<reference evidence="1 2" key="1">
    <citation type="journal article" date="2021" name="PeerJ">
        <title>Analysis of 44 Vibrio anguillarum genomes reveals high genetic diversity.</title>
        <authorList>
            <person name="Hansen M.J."/>
            <person name="Dalsgaard I."/>
        </authorList>
    </citation>
    <scope>NUCLEOTIDE SEQUENCE [LARGE SCALE GENOMIC DNA]</scope>
    <source>
        <strain evidence="1 2">040915-1/1B</strain>
    </source>
</reference>
<dbReference type="Pfam" id="PF11949">
    <property type="entry name" value="DUF3466"/>
    <property type="match status" value="1"/>
</dbReference>
<evidence type="ECO:0000313" key="1">
    <source>
        <dbReference type="EMBL" id="MBF4376082.1"/>
    </source>
</evidence>
<sequence>DGLDPQLTRQCQNFAFATQAYMWDTASISTGYRVTGWVGDVEANRSGYSAQASVRGAAVPTSGSYANKPVMAGFNTYRDDNVFRMQATVFYPNASYDVTTPKHDMWSSKVITGTELKVDGDVIYSNSLATDINNHLIVIGETKRRGDKPESGAAANRIFVSDANSGTPVANYLSGGIFFTGAG</sequence>
<dbReference type="EMBL" id="RDPI01000544">
    <property type="protein sequence ID" value="MBF4376082.1"/>
    <property type="molecule type" value="Genomic_DNA"/>
</dbReference>
<protein>
    <submittedName>
        <fullName evidence="1">DUF3466 family protein</fullName>
    </submittedName>
</protein>
<keyword evidence="2" id="KW-1185">Reference proteome</keyword>
<comment type="caution">
    <text evidence="1">The sequence shown here is derived from an EMBL/GenBank/DDBJ whole genome shotgun (WGS) entry which is preliminary data.</text>
</comment>
<proteinExistence type="predicted"/>
<dbReference type="Proteomes" id="UP000726136">
    <property type="component" value="Unassembled WGS sequence"/>
</dbReference>
<dbReference type="InterPro" id="IPR022562">
    <property type="entry name" value="DUF3466"/>
</dbReference>
<dbReference type="RefSeq" id="WP_194664555.1">
    <property type="nucleotide sequence ID" value="NZ_RDPI01000544.1"/>
</dbReference>
<gene>
    <name evidence="1" type="ORF">EAY46_24155</name>
</gene>
<organism evidence="1 2">
    <name type="scientific">Vibrio anguillarum</name>
    <name type="common">Listonella anguillarum</name>
    <dbReference type="NCBI Taxonomy" id="55601"/>
    <lineage>
        <taxon>Bacteria</taxon>
        <taxon>Pseudomonadati</taxon>
        <taxon>Pseudomonadota</taxon>
        <taxon>Gammaproteobacteria</taxon>
        <taxon>Vibrionales</taxon>
        <taxon>Vibrionaceae</taxon>
        <taxon>Vibrio</taxon>
    </lineage>
</organism>
<name>A0ABR9ZCC9_VIBAN</name>
<evidence type="ECO:0000313" key="2">
    <source>
        <dbReference type="Proteomes" id="UP000726136"/>
    </source>
</evidence>
<feature type="non-terminal residue" evidence="1">
    <location>
        <position position="183"/>
    </location>
</feature>
<accession>A0ABR9ZCC9</accession>
<feature type="non-terminal residue" evidence="1">
    <location>
        <position position="1"/>
    </location>
</feature>